<evidence type="ECO:0000313" key="1">
    <source>
        <dbReference type="EMBL" id="ORD96140.1"/>
    </source>
</evidence>
<organism evidence="2 4">
    <name type="scientific">Hepatospora eriocheir</name>
    <dbReference type="NCBI Taxonomy" id="1081669"/>
    <lineage>
        <taxon>Eukaryota</taxon>
        <taxon>Fungi</taxon>
        <taxon>Fungi incertae sedis</taxon>
        <taxon>Microsporidia</taxon>
        <taxon>Hepatosporidae</taxon>
        <taxon>Hepatospora</taxon>
    </lineage>
</organism>
<dbReference type="VEuPathDB" id="MicrosporidiaDB:A0H76_1325"/>
<evidence type="ECO:0000313" key="2">
    <source>
        <dbReference type="EMBL" id="ORD99149.1"/>
    </source>
</evidence>
<proteinExistence type="predicted"/>
<dbReference type="EMBL" id="LVKB01000124">
    <property type="protein sequence ID" value="ORD96140.1"/>
    <property type="molecule type" value="Genomic_DNA"/>
</dbReference>
<gene>
    <name evidence="2" type="ORF">A0H76_1325</name>
    <name evidence="1" type="ORF">HERIO_1906</name>
</gene>
<dbReference type="Proteomes" id="UP000192501">
    <property type="component" value="Unassembled WGS sequence"/>
</dbReference>
<sequence length="74" mass="8800">MKTGKRKCEIIHENFSDVIKINKVTYIPRFKIYTSEKHINDPVEFGKRKIQAAGGLVKLRKMLTKEMFKFHFNK</sequence>
<keyword evidence="3" id="KW-1185">Reference proteome</keyword>
<name>A0A1X0QHA3_9MICR</name>
<dbReference type="VEuPathDB" id="MicrosporidiaDB:HERIO_1906"/>
<dbReference type="Proteomes" id="UP000192356">
    <property type="component" value="Unassembled WGS sequence"/>
</dbReference>
<accession>A0A1X0QHA3</accession>
<comment type="caution">
    <text evidence="2">The sequence shown here is derived from an EMBL/GenBank/DDBJ whole genome shotgun (WGS) entry which is preliminary data.</text>
</comment>
<protein>
    <submittedName>
        <fullName evidence="2">Uncharacterized protein</fullName>
    </submittedName>
</protein>
<evidence type="ECO:0000313" key="4">
    <source>
        <dbReference type="Proteomes" id="UP000192501"/>
    </source>
</evidence>
<reference evidence="3 4" key="1">
    <citation type="journal article" date="2017" name="Environ. Microbiol.">
        <title>Decay of the glycolytic pathway and adaptation to intranuclear parasitism within Enterocytozoonidae microsporidia.</title>
        <authorList>
            <person name="Wiredu Boakye D."/>
            <person name="Jaroenlak P."/>
            <person name="Prachumwat A."/>
            <person name="Williams T.A."/>
            <person name="Bateman K.S."/>
            <person name="Itsathitphaisarn O."/>
            <person name="Sritunyalucksana K."/>
            <person name="Paszkiewicz K.H."/>
            <person name="Moore K.A."/>
            <person name="Stentiford G.D."/>
            <person name="Williams B.A."/>
        </authorList>
    </citation>
    <scope>NUCLEOTIDE SEQUENCE [LARGE SCALE GENOMIC DNA]</scope>
    <source>
        <strain evidence="2">Canceri</strain>
        <strain evidence="4">canceri</strain>
        <strain evidence="1 3">GB1</strain>
    </source>
</reference>
<dbReference type="AlphaFoldDB" id="A0A1X0QHA3"/>
<evidence type="ECO:0000313" key="3">
    <source>
        <dbReference type="Proteomes" id="UP000192356"/>
    </source>
</evidence>
<dbReference type="EMBL" id="LTAI01000285">
    <property type="protein sequence ID" value="ORD99149.1"/>
    <property type="molecule type" value="Genomic_DNA"/>
</dbReference>